<comment type="caution">
    <text evidence="2">The sequence shown here is derived from an EMBL/GenBank/DDBJ whole genome shotgun (WGS) entry which is preliminary data.</text>
</comment>
<reference evidence="2 3" key="1">
    <citation type="journal article" date="2010" name="J. Bacteriol.">
        <title>Genome sequences of Oceanicola granulosus HTCC2516(T) and Oceanicola batsensis HTCC2597(TDelta).</title>
        <authorList>
            <person name="Thrash J.C."/>
            <person name="Cho J.C."/>
            <person name="Vergin K.L."/>
            <person name="Giovannoni S.J."/>
        </authorList>
    </citation>
    <scope>NUCLEOTIDE SEQUENCE [LARGE SCALE GENOMIC DNA]</scope>
    <source>
        <strain evidence="3">ATCC BAA-863 / DSM 15984 / KCTC 12145 / HTCC2597</strain>
    </source>
</reference>
<evidence type="ECO:0000259" key="1">
    <source>
        <dbReference type="Pfam" id="PF13524"/>
    </source>
</evidence>
<dbReference type="RefSeq" id="WP_009803804.1">
    <property type="nucleotide sequence ID" value="NZ_AAMO01000008.1"/>
</dbReference>
<name>A3U0H1_PSEBH</name>
<sequence>MKRIAFYGSSLLSSYWNGAATYYRGMVRALASHGWTVTFYEPDVWDRQKNRDMDPPDWCRVAIWQPTDEGLRTAAGQAAEADVVIVASGIGHADDALRREVLNRAGRNALKIWWDVDAPATLAEMRGAAGHPLRRDLPEFDIVLTYGGGRPVIDGYRALGARDCVPIYNALDAATHFPVPPDPRFAADLGFLGNRLPDREARVAEFFLKPAAALPDRRFLLGGSGWDPAALPDNVRAVGHVGTGDHNAFNVTPRAVLNIARDSMAEAGFSPATRVFEAAGAGACLITDAWKGIEMFLKPGREVLVARDGDEVAEILRGLSSDDARRIGEAAMARVRADHTYQNRAEEVTALFDRMAQHRELQA</sequence>
<dbReference type="InterPro" id="IPR055259">
    <property type="entry name" value="YkvP/CgeB_Glyco_trans-like"/>
</dbReference>
<evidence type="ECO:0000313" key="2">
    <source>
        <dbReference type="EMBL" id="EAQ02262.1"/>
    </source>
</evidence>
<dbReference type="SUPFAM" id="SSF53756">
    <property type="entry name" value="UDP-Glycosyltransferase/glycogen phosphorylase"/>
    <property type="match status" value="1"/>
</dbReference>
<dbReference type="OrthoDB" id="9774625at2"/>
<organism evidence="2 3">
    <name type="scientific">Pseudooceanicola batsensis (strain ATCC BAA-863 / DSM 15984 / KCTC 12145 / HTCC2597)</name>
    <name type="common">Oceanicola batsensis</name>
    <dbReference type="NCBI Taxonomy" id="252305"/>
    <lineage>
        <taxon>Bacteria</taxon>
        <taxon>Pseudomonadati</taxon>
        <taxon>Pseudomonadota</taxon>
        <taxon>Alphaproteobacteria</taxon>
        <taxon>Rhodobacterales</taxon>
        <taxon>Paracoccaceae</taxon>
        <taxon>Pseudooceanicola</taxon>
    </lineage>
</organism>
<dbReference type="STRING" id="252305.OB2597_19306"/>
<feature type="domain" description="Spore protein YkvP/CgeB glycosyl transferase-like" evidence="1">
    <location>
        <begin position="205"/>
        <end position="348"/>
    </location>
</feature>
<dbReference type="Proteomes" id="UP000004318">
    <property type="component" value="Unassembled WGS sequence"/>
</dbReference>
<keyword evidence="3" id="KW-1185">Reference proteome</keyword>
<protein>
    <recommendedName>
        <fullName evidence="1">Spore protein YkvP/CgeB glycosyl transferase-like domain-containing protein</fullName>
    </recommendedName>
</protein>
<dbReference type="EMBL" id="AAMO01000008">
    <property type="protein sequence ID" value="EAQ02262.1"/>
    <property type="molecule type" value="Genomic_DNA"/>
</dbReference>
<dbReference type="HOGENOM" id="CLU_048101_0_0_5"/>
<dbReference type="Pfam" id="PF13524">
    <property type="entry name" value="Glyco_trans_1_2"/>
    <property type="match status" value="1"/>
</dbReference>
<gene>
    <name evidence="2" type="ORF">OB2597_19306</name>
</gene>
<evidence type="ECO:0000313" key="3">
    <source>
        <dbReference type="Proteomes" id="UP000004318"/>
    </source>
</evidence>
<proteinExistence type="predicted"/>
<dbReference type="AlphaFoldDB" id="A3U0H1"/>
<accession>A3U0H1</accession>